<dbReference type="FunFam" id="3.30.565.10:FF:000006">
    <property type="entry name" value="Sensor histidine kinase WalK"/>
    <property type="match status" value="1"/>
</dbReference>
<keyword evidence="6" id="KW-0902">Two-component regulatory system</keyword>
<evidence type="ECO:0000256" key="6">
    <source>
        <dbReference type="ARBA" id="ARBA00023012"/>
    </source>
</evidence>
<feature type="domain" description="Histidine kinase" evidence="8">
    <location>
        <begin position="250"/>
        <end position="468"/>
    </location>
</feature>
<evidence type="ECO:0000256" key="1">
    <source>
        <dbReference type="ARBA" id="ARBA00000085"/>
    </source>
</evidence>
<dbReference type="SMART" id="SM00387">
    <property type="entry name" value="HATPase_c"/>
    <property type="match status" value="1"/>
</dbReference>
<evidence type="ECO:0000256" key="7">
    <source>
        <dbReference type="SAM" id="Phobius"/>
    </source>
</evidence>
<dbReference type="SUPFAM" id="SSF55874">
    <property type="entry name" value="ATPase domain of HSP90 chaperone/DNA topoisomerase II/histidine kinase"/>
    <property type="match status" value="1"/>
</dbReference>
<dbReference type="Pfam" id="PF02518">
    <property type="entry name" value="HATPase_c"/>
    <property type="match status" value="1"/>
</dbReference>
<dbReference type="CDD" id="cd00082">
    <property type="entry name" value="HisKA"/>
    <property type="match status" value="1"/>
</dbReference>
<dbReference type="InterPro" id="IPR003661">
    <property type="entry name" value="HisK_dim/P_dom"/>
</dbReference>
<dbReference type="InterPro" id="IPR005467">
    <property type="entry name" value="His_kinase_dom"/>
</dbReference>
<dbReference type="PANTHER" id="PTHR45453">
    <property type="entry name" value="PHOSPHATE REGULON SENSOR PROTEIN PHOR"/>
    <property type="match status" value="1"/>
</dbReference>
<proteinExistence type="predicted"/>
<comment type="catalytic activity">
    <reaction evidence="1">
        <text>ATP + protein L-histidine = ADP + protein N-phospho-L-histidine.</text>
        <dbReference type="EC" id="2.7.13.3"/>
    </reaction>
</comment>
<dbReference type="EMBL" id="ADLW01000002">
    <property type="protein sequence ID" value="EGK04832.1"/>
    <property type="molecule type" value="Genomic_DNA"/>
</dbReference>
<organism evidence="9 10">
    <name type="scientific">Dysgonomonas mossii DSM 22836</name>
    <dbReference type="NCBI Taxonomy" id="742767"/>
    <lineage>
        <taxon>Bacteria</taxon>
        <taxon>Pseudomonadati</taxon>
        <taxon>Bacteroidota</taxon>
        <taxon>Bacteroidia</taxon>
        <taxon>Bacteroidales</taxon>
        <taxon>Dysgonomonadaceae</taxon>
        <taxon>Dysgonomonas</taxon>
    </lineage>
</organism>
<dbReference type="HOGENOM" id="CLU_026375_3_0_10"/>
<keyword evidence="7" id="KW-1133">Transmembrane helix</keyword>
<dbReference type="InterPro" id="IPR036890">
    <property type="entry name" value="HATPase_C_sf"/>
</dbReference>
<accession>F8WX76</accession>
<dbReference type="Proteomes" id="UP000006420">
    <property type="component" value="Unassembled WGS sequence"/>
</dbReference>
<dbReference type="InterPro" id="IPR050351">
    <property type="entry name" value="BphY/WalK/GraS-like"/>
</dbReference>
<dbReference type="InterPro" id="IPR003594">
    <property type="entry name" value="HATPase_dom"/>
</dbReference>
<dbReference type="AlphaFoldDB" id="F8WX76"/>
<dbReference type="Gene3D" id="1.10.287.130">
    <property type="match status" value="1"/>
</dbReference>
<dbReference type="GO" id="GO:0016036">
    <property type="term" value="P:cellular response to phosphate starvation"/>
    <property type="evidence" value="ECO:0007669"/>
    <property type="project" value="TreeGrafter"/>
</dbReference>
<keyword evidence="4" id="KW-0808">Transferase</keyword>
<dbReference type="PROSITE" id="PS50109">
    <property type="entry name" value="HIS_KIN"/>
    <property type="match status" value="1"/>
</dbReference>
<evidence type="ECO:0000256" key="4">
    <source>
        <dbReference type="ARBA" id="ARBA00022679"/>
    </source>
</evidence>
<keyword evidence="5" id="KW-0418">Kinase</keyword>
<keyword evidence="7" id="KW-0472">Membrane</keyword>
<dbReference type="PRINTS" id="PR00344">
    <property type="entry name" value="BCTRLSENSOR"/>
</dbReference>
<dbReference type="eggNOG" id="COG2205">
    <property type="taxonomic scope" value="Bacteria"/>
</dbReference>
<protein>
    <recommendedName>
        <fullName evidence="2">histidine kinase</fullName>
        <ecNumber evidence="2">2.7.13.3</ecNumber>
    </recommendedName>
</protein>
<dbReference type="PANTHER" id="PTHR45453:SF1">
    <property type="entry name" value="PHOSPHATE REGULON SENSOR PROTEIN PHOR"/>
    <property type="match status" value="1"/>
</dbReference>
<evidence type="ECO:0000259" key="8">
    <source>
        <dbReference type="PROSITE" id="PS50109"/>
    </source>
</evidence>
<dbReference type="InterPro" id="IPR036097">
    <property type="entry name" value="HisK_dim/P_sf"/>
</dbReference>
<reference evidence="9 10" key="1">
    <citation type="submission" date="2011-04" db="EMBL/GenBank/DDBJ databases">
        <title>The Genome Sequence of Dysgonomonas mossii DSM 22836.</title>
        <authorList>
            <consortium name="The Broad Institute Genome Sequencing Platform"/>
            <person name="Earl A."/>
            <person name="Ward D."/>
            <person name="Feldgarden M."/>
            <person name="Gevers D."/>
            <person name="Pudlo N."/>
            <person name="Martens E."/>
            <person name="Allen-Vercoe E."/>
            <person name="Young S.K."/>
            <person name="Zeng Q."/>
            <person name="Gargeya S."/>
            <person name="Fitzgerald M."/>
            <person name="Haas B."/>
            <person name="Abouelleil A."/>
            <person name="Alvarado L."/>
            <person name="Arachchi H.M."/>
            <person name="Berlin A."/>
            <person name="Brown A."/>
            <person name="Chapman S.B."/>
            <person name="Chen Z."/>
            <person name="Dunbar C."/>
            <person name="Freedman E."/>
            <person name="Gearin G."/>
            <person name="Gellesch M."/>
            <person name="Goldberg J."/>
            <person name="Griggs A."/>
            <person name="Gujja S."/>
            <person name="Heiman D."/>
            <person name="Howarth C."/>
            <person name="Larson L."/>
            <person name="Lui A."/>
            <person name="MacDonald P.J.P."/>
            <person name="Mehta T."/>
            <person name="Montmayeur A."/>
            <person name="Murphy C."/>
            <person name="Neiman D."/>
            <person name="Pearson M."/>
            <person name="Priest M."/>
            <person name="Roberts A."/>
            <person name="Saif S."/>
            <person name="Shea T."/>
            <person name="Shenoy N."/>
            <person name="Sisk P."/>
            <person name="Stolte C."/>
            <person name="Sykes S."/>
            <person name="Yandava C."/>
            <person name="Wortman J."/>
            <person name="Nusbaum C."/>
            <person name="Birren B."/>
        </authorList>
    </citation>
    <scope>NUCLEOTIDE SEQUENCE [LARGE SCALE GENOMIC DNA]</scope>
    <source>
        <strain evidence="9 10">DSM 22836</strain>
    </source>
</reference>
<dbReference type="GO" id="GO:0000155">
    <property type="term" value="F:phosphorelay sensor kinase activity"/>
    <property type="evidence" value="ECO:0007669"/>
    <property type="project" value="InterPro"/>
</dbReference>
<gene>
    <name evidence="9" type="ORF">HMPREF9456_00585</name>
</gene>
<dbReference type="Gene3D" id="3.30.565.10">
    <property type="entry name" value="Histidine kinase-like ATPase, C-terminal domain"/>
    <property type="match status" value="1"/>
</dbReference>
<dbReference type="CDD" id="cd00075">
    <property type="entry name" value="HATPase"/>
    <property type="match status" value="1"/>
</dbReference>
<dbReference type="STRING" id="742767.HMPREF9456_00585"/>
<evidence type="ECO:0000313" key="9">
    <source>
        <dbReference type="EMBL" id="EGK04832.1"/>
    </source>
</evidence>
<evidence type="ECO:0000256" key="5">
    <source>
        <dbReference type="ARBA" id="ARBA00022777"/>
    </source>
</evidence>
<feature type="transmembrane region" description="Helical" evidence="7">
    <location>
        <begin position="209"/>
        <end position="229"/>
    </location>
</feature>
<evidence type="ECO:0000256" key="3">
    <source>
        <dbReference type="ARBA" id="ARBA00022553"/>
    </source>
</evidence>
<comment type="caution">
    <text evidence="9">The sequence shown here is derived from an EMBL/GenBank/DDBJ whole genome shotgun (WGS) entry which is preliminary data.</text>
</comment>
<name>F8WX76_9BACT</name>
<dbReference type="SMART" id="SM00388">
    <property type="entry name" value="HisKA"/>
    <property type="match status" value="1"/>
</dbReference>
<keyword evidence="10" id="KW-1185">Reference proteome</keyword>
<dbReference type="Pfam" id="PF00512">
    <property type="entry name" value="HisKA"/>
    <property type="match status" value="1"/>
</dbReference>
<dbReference type="SUPFAM" id="SSF47384">
    <property type="entry name" value="Homodimeric domain of signal transducing histidine kinase"/>
    <property type="match status" value="1"/>
</dbReference>
<dbReference type="GO" id="GO:0004721">
    <property type="term" value="F:phosphoprotein phosphatase activity"/>
    <property type="evidence" value="ECO:0007669"/>
    <property type="project" value="TreeGrafter"/>
</dbReference>
<keyword evidence="7" id="KW-0812">Transmembrane</keyword>
<dbReference type="GO" id="GO:0005886">
    <property type="term" value="C:plasma membrane"/>
    <property type="evidence" value="ECO:0007669"/>
    <property type="project" value="TreeGrafter"/>
</dbReference>
<dbReference type="EC" id="2.7.13.3" evidence="2"/>
<dbReference type="InterPro" id="IPR004358">
    <property type="entry name" value="Sig_transdc_His_kin-like_C"/>
</dbReference>
<evidence type="ECO:0000256" key="2">
    <source>
        <dbReference type="ARBA" id="ARBA00012438"/>
    </source>
</evidence>
<evidence type="ECO:0000313" key="10">
    <source>
        <dbReference type="Proteomes" id="UP000006420"/>
    </source>
</evidence>
<keyword evidence="3" id="KW-0597">Phosphoprotein</keyword>
<sequence>MLGLMVLQGNWLYNQYVYTLRQYEDELSRALLDAIVADIDLRSKSRSMDIQIISQWQMNVKQRDGVEGKTDTEWGVCIYTVDKRQIKDTISLQRADSLSSLNVGVEKHFFLIKESNCQFDVQGAINLYTTNKLNPFSVEHLDLMLANRNLYASSVEVETRDSILWSPCVVRHTSLVNPVIEIIYPIDILRKEQIKVLYELRISPILGRMLGSLICSVMLFSLLVFCLIYQIKTLHKQQRIEELRRSFIKTMVHELKRPLSALKMSVSFMKNDKMMHDRSMREDIIQNSQNELDNLSSYFSKLRDMTCLEMEEIPLSFSVFNMKELIEGCIQKLNVPSDREVSIAARFDNDKTQIVADKMHINNIICNLLENAIKYSSGDVLINVDCCSVNNQYKVIVSDNGWGIDPAELSHIFEPYFRSVRVTGKGILGMGLGLSYVKLLIDAHKGKVSVESKLDKGTVFVVEIPKNNEEA</sequence>